<keyword evidence="3" id="KW-1185">Reference proteome</keyword>
<feature type="compositionally biased region" description="Basic and acidic residues" evidence="1">
    <location>
        <begin position="479"/>
        <end position="490"/>
    </location>
</feature>
<accession>A7T104</accession>
<feature type="compositionally biased region" description="Basic and acidic residues" evidence="1">
    <location>
        <begin position="1107"/>
        <end position="1117"/>
    </location>
</feature>
<evidence type="ECO:0000313" key="3">
    <source>
        <dbReference type="Proteomes" id="UP000001593"/>
    </source>
</evidence>
<feature type="compositionally biased region" description="Basic and acidic residues" evidence="1">
    <location>
        <begin position="61"/>
        <end position="89"/>
    </location>
</feature>
<feature type="compositionally biased region" description="Basic and acidic residues" evidence="1">
    <location>
        <begin position="1047"/>
        <end position="1067"/>
    </location>
</feature>
<feature type="compositionally biased region" description="Basic and acidic residues" evidence="1">
    <location>
        <begin position="893"/>
        <end position="917"/>
    </location>
</feature>
<feature type="compositionally biased region" description="Polar residues" evidence="1">
    <location>
        <begin position="606"/>
        <end position="617"/>
    </location>
</feature>
<feature type="compositionally biased region" description="Low complexity" evidence="1">
    <location>
        <begin position="492"/>
        <end position="510"/>
    </location>
</feature>
<feature type="compositionally biased region" description="Pro residues" evidence="1">
    <location>
        <begin position="941"/>
        <end position="950"/>
    </location>
</feature>
<dbReference type="EMBL" id="DS470064">
    <property type="protein sequence ID" value="EDO30360.1"/>
    <property type="molecule type" value="Genomic_DNA"/>
</dbReference>
<dbReference type="AlphaFoldDB" id="A7T104"/>
<feature type="compositionally biased region" description="Low complexity" evidence="1">
    <location>
        <begin position="951"/>
        <end position="960"/>
    </location>
</feature>
<feature type="compositionally biased region" description="Low complexity" evidence="1">
    <location>
        <begin position="183"/>
        <end position="199"/>
    </location>
</feature>
<dbReference type="KEGG" id="nve:5501114"/>
<reference evidence="2 3" key="1">
    <citation type="journal article" date="2007" name="Science">
        <title>Sea anemone genome reveals ancestral eumetazoan gene repertoire and genomic organization.</title>
        <authorList>
            <person name="Putnam N.H."/>
            <person name="Srivastava M."/>
            <person name="Hellsten U."/>
            <person name="Dirks B."/>
            <person name="Chapman J."/>
            <person name="Salamov A."/>
            <person name="Terry A."/>
            <person name="Shapiro H."/>
            <person name="Lindquist E."/>
            <person name="Kapitonov V.V."/>
            <person name="Jurka J."/>
            <person name="Genikhovich G."/>
            <person name="Grigoriev I.V."/>
            <person name="Lucas S.M."/>
            <person name="Steele R.E."/>
            <person name="Finnerty J.R."/>
            <person name="Technau U."/>
            <person name="Martindale M.Q."/>
            <person name="Rokhsar D.S."/>
        </authorList>
    </citation>
    <scope>NUCLEOTIDE SEQUENCE [LARGE SCALE GENOMIC DNA]</scope>
    <source>
        <strain evidence="3">CH2 X CH6</strain>
    </source>
</reference>
<feature type="compositionally biased region" description="Basic and acidic residues" evidence="1">
    <location>
        <begin position="252"/>
        <end position="273"/>
    </location>
</feature>
<feature type="compositionally biased region" description="Basic and acidic residues" evidence="1">
    <location>
        <begin position="426"/>
        <end position="441"/>
    </location>
</feature>
<protein>
    <submittedName>
        <fullName evidence="2">Uncharacterized protein</fullName>
    </submittedName>
</protein>
<feature type="compositionally biased region" description="Polar residues" evidence="1">
    <location>
        <begin position="339"/>
        <end position="350"/>
    </location>
</feature>
<feature type="compositionally biased region" description="Basic and acidic residues" evidence="1">
    <location>
        <begin position="643"/>
        <end position="663"/>
    </location>
</feature>
<name>A7T104_NEMVE</name>
<feature type="compositionally biased region" description="Polar residues" evidence="1">
    <location>
        <begin position="168"/>
        <end position="181"/>
    </location>
</feature>
<dbReference type="PhylomeDB" id="A7T104"/>
<dbReference type="HOGENOM" id="CLU_277471_0_0_1"/>
<feature type="compositionally biased region" description="Basic and acidic residues" evidence="1">
    <location>
        <begin position="927"/>
        <end position="937"/>
    </location>
</feature>
<feature type="compositionally biased region" description="Pro residues" evidence="1">
    <location>
        <begin position="740"/>
        <end position="754"/>
    </location>
</feature>
<dbReference type="Proteomes" id="UP000001593">
    <property type="component" value="Unassembled WGS sequence"/>
</dbReference>
<feature type="compositionally biased region" description="Basic and acidic residues" evidence="1">
    <location>
        <begin position="755"/>
        <end position="768"/>
    </location>
</feature>
<organism evidence="2 3">
    <name type="scientific">Nematostella vectensis</name>
    <name type="common">Starlet sea anemone</name>
    <dbReference type="NCBI Taxonomy" id="45351"/>
    <lineage>
        <taxon>Eukaryota</taxon>
        <taxon>Metazoa</taxon>
        <taxon>Cnidaria</taxon>
        <taxon>Anthozoa</taxon>
        <taxon>Hexacorallia</taxon>
        <taxon>Actiniaria</taxon>
        <taxon>Edwardsiidae</taxon>
        <taxon>Nematostella</taxon>
    </lineage>
</organism>
<feature type="compositionally biased region" description="Low complexity" evidence="1">
    <location>
        <begin position="836"/>
        <end position="849"/>
    </location>
</feature>
<feature type="compositionally biased region" description="Basic and acidic residues" evidence="1">
    <location>
        <begin position="990"/>
        <end position="1020"/>
    </location>
</feature>
<feature type="region of interest" description="Disordered" evidence="1">
    <location>
        <begin position="48"/>
        <end position="366"/>
    </location>
</feature>
<evidence type="ECO:0000313" key="2">
    <source>
        <dbReference type="EMBL" id="EDO30360.1"/>
    </source>
</evidence>
<feature type="compositionally biased region" description="Polar residues" evidence="1">
    <location>
        <begin position="590"/>
        <end position="599"/>
    </location>
</feature>
<feature type="compositionally biased region" description="Basic and acidic residues" evidence="1">
    <location>
        <begin position="285"/>
        <end position="294"/>
    </location>
</feature>
<sequence>MVSFAYGSEDYKRYSLPESTFKPINASAIFGGQLSFGVCPTEANIFRPAKPNANKIPKERKRVDRSNSDVATRRGSVDKRKAKDKEVIPRRRTPTKNHSAENGAVSPRSSTSEKGNENTEEDIDLNDSLEFTGDRYPLFIPVNDKANTENRPRKSSKSPSPPTNRTTQGESPKTSSSGHGQHSSRTAVRRSASFSSSQRRTSESESRSKPAVGKPRPVGNASVVRSPADSFRREKSDVVTVRGRGTQSPSSPRREISDLKSRSPSGVRREKSDIPFTRSKSPGGYKRENSDLVKPRATPSSVGLRREKSDLVSPRGACSRLPQIVKRENSDLTRPRTKAQVTQNIPTVSPSRVCKSPSDKSQGYHNHYHVSTTNAVISTNHSQEDFNSEDMSKIATPQSRIPSLNKHSTPEQTKTPPKSKIPSLGKADKKVSKLKEPEVKKSGIPAPGSISKIPTTPSRPDSAKENKDPALINNDSIEETPKAAKPEAKTVSKIPSIGKSGSKSKIPSIGRQDSQGKGSDEEEPEHIVNGHGKTPVSKSKIASVGTSHQTTGIPTPGSKIPSVAKVIGPAKPAEKVDATPPSSKIPHLGSASSPITATPKTGIPMFSTSVQAENTESSIERKHSVPKSKIPSVSGASGIPKPGHKEESKLDTHESKLPVHSESKIPPPAVNGHSESKIPSVGGTPVSKIPSFSSKLQRKPSEEKHVENKPVENKPAETKQADNEPVFDKSKPNDEDKEIPPPPATAAKAPPPPPPRKDVEEPSPIEKHIFEEAKKMEKLLRNEDIVVEVPASNEPAAKTEDEIRKAEMCKFEQAQEAEDLISEVLKSYAPTLPTYSSDRSLDLLSNDRSPAMTPEKAKFTSKKSEDVKHTPPKEEKDVSFHTFGKRAPPAVTVKKEATPKEEIKEFNDSKTELKKDMALSLNVSKTMADESVAKRGELTPVKPPEIPPITSPETPVSTTPAIDTLGQYEQQARRSRSRQRKVITPDTEEPEKTFETETQREQEKQHVDKGKTPSESESKPTTKAAKVKSKHEKPKFVIESSLGKDFYSSKKPDDSSSKENIHDDIPKPEVIVIQNKTFDDTNITTKPAPVKEGKTKQESAAFEDVELSSHKGSKQEMRAWSMEQLDEKTVKCGCGRGGKCSIM</sequence>
<feature type="compositionally biased region" description="Acidic residues" evidence="1">
    <location>
        <begin position="118"/>
        <end position="127"/>
    </location>
</feature>
<feature type="compositionally biased region" description="Basic and acidic residues" evidence="1">
    <location>
        <begin position="325"/>
        <end position="334"/>
    </location>
</feature>
<evidence type="ECO:0000256" key="1">
    <source>
        <dbReference type="SAM" id="MobiDB-lite"/>
    </source>
</evidence>
<feature type="compositionally biased region" description="Polar residues" evidence="1">
    <location>
        <begin position="544"/>
        <end position="553"/>
    </location>
</feature>
<feature type="compositionally biased region" description="Polar residues" evidence="1">
    <location>
        <begin position="395"/>
        <end position="416"/>
    </location>
</feature>
<proteinExistence type="predicted"/>
<dbReference type="OMA" id="QRSHINE"/>
<feature type="region of interest" description="Disordered" evidence="1">
    <location>
        <begin position="380"/>
        <end position="768"/>
    </location>
</feature>
<feature type="compositionally biased region" description="Basic and acidic residues" evidence="1">
    <location>
        <begin position="699"/>
        <end position="734"/>
    </location>
</feature>
<feature type="compositionally biased region" description="Basic and acidic residues" evidence="1">
    <location>
        <begin position="855"/>
        <end position="879"/>
    </location>
</feature>
<gene>
    <name evidence="2" type="ORF">NEMVEDRAFT_v1g248425</name>
</gene>
<feature type="region of interest" description="Disordered" evidence="1">
    <location>
        <begin position="831"/>
        <end position="1118"/>
    </location>
</feature>
<dbReference type="OrthoDB" id="5970640at2759"/>
<dbReference type="InParanoid" id="A7T104"/>
<feature type="compositionally biased region" description="Polar residues" evidence="1">
    <location>
        <begin position="1074"/>
        <end position="1085"/>
    </location>
</feature>